<proteinExistence type="evidence at transcript level"/>
<dbReference type="AlphaFoldDB" id="Q59F01"/>
<accession>Q59F01</accession>
<evidence type="ECO:0000256" key="1">
    <source>
        <dbReference type="SAM" id="MobiDB-lite"/>
    </source>
</evidence>
<reference evidence="2" key="1">
    <citation type="submission" date="2005-03" db="EMBL/GenBank/DDBJ databases">
        <title>Homo sapiens protein coding cDNA.</title>
        <authorList>
            <person name="Totoki Y."/>
            <person name="Toyoda A."/>
            <person name="Takeda T."/>
            <person name="Sakaki Y."/>
            <person name="Tanaka A."/>
            <person name="Yokoyama S."/>
            <person name="Ohara O."/>
            <person name="Nagase T."/>
            <person name="Kikuno R.F."/>
        </authorList>
    </citation>
    <scope>NUCLEOTIDE SEQUENCE</scope>
    <source>
        <tissue evidence="2">Spleen</tissue>
    </source>
</reference>
<protein>
    <submittedName>
        <fullName evidence="2">CD40 antigen isoform 2 variant</fullName>
    </submittedName>
</protein>
<evidence type="ECO:0000313" key="2">
    <source>
        <dbReference type="EMBL" id="BAD92897.1"/>
    </source>
</evidence>
<dbReference type="EMBL" id="AB209660">
    <property type="protein sequence ID" value="BAD92897.1"/>
    <property type="molecule type" value="mRNA"/>
</dbReference>
<feature type="compositionally biased region" description="Basic and acidic residues" evidence="1">
    <location>
        <begin position="146"/>
        <end position="156"/>
    </location>
</feature>
<organism evidence="2">
    <name type="scientific">Homo sapiens</name>
    <name type="common">Human</name>
    <dbReference type="NCBI Taxonomy" id="9606"/>
    <lineage>
        <taxon>Eukaryota</taxon>
        <taxon>Metazoa</taxon>
        <taxon>Chordata</taxon>
        <taxon>Craniata</taxon>
        <taxon>Vertebrata</taxon>
        <taxon>Euteleostomi</taxon>
        <taxon>Mammalia</taxon>
        <taxon>Eutheria</taxon>
        <taxon>Euarchontoglires</taxon>
        <taxon>Primates</taxon>
        <taxon>Haplorrhini</taxon>
        <taxon>Catarrhini</taxon>
        <taxon>Hominidae</taxon>
        <taxon>Homo</taxon>
    </lineage>
</organism>
<feature type="region of interest" description="Disordered" evidence="1">
    <location>
        <begin position="125"/>
        <end position="186"/>
    </location>
</feature>
<feature type="non-terminal residue" evidence="2">
    <location>
        <position position="1"/>
    </location>
</feature>
<name>Q59F01_HUMAN</name>
<sequence>GRSPLRTRDRVLTNWEDGLTVAYGAVKLIQSLSLQPVGWQQNWGLSSPPTMLLPSRAQSPTELPLAPLAEPNTGCSSLLSWHSTRGELHLWALGLGQMGGSKCGSPLSPLAPTLEALRRPWCGQQGAGGTRGISTDPPSGKGGRAWGRDPLPREGLLRGTAAPAAGGDLTPCLSRPPTPSRNPRRSIFPTIFLAPTLLLQCRRLYMDANRSPRRMAKRVASQCRRDSEAAPTQECGHVGKQAVGQRAWCCCCCGVRVRGWH</sequence>